<evidence type="ECO:0000313" key="2">
    <source>
        <dbReference type="Proteomes" id="UP000265719"/>
    </source>
</evidence>
<keyword evidence="2" id="KW-1185">Reference proteome</keyword>
<gene>
    <name evidence="1" type="ORF">NI17_000835</name>
</gene>
<dbReference type="InterPro" id="IPR029787">
    <property type="entry name" value="Nucleotide_cyclase"/>
</dbReference>
<dbReference type="EMBL" id="CP063196">
    <property type="protein sequence ID" value="UOE19844.1"/>
    <property type="molecule type" value="Genomic_DNA"/>
</dbReference>
<dbReference type="Gene3D" id="3.30.70.1230">
    <property type="entry name" value="Nucleotide cyclase"/>
    <property type="match status" value="1"/>
</dbReference>
<dbReference type="RefSeq" id="WP_068687755.1">
    <property type="nucleotide sequence ID" value="NZ_CP063196.1"/>
</dbReference>
<reference evidence="1" key="1">
    <citation type="submission" date="2020-10" db="EMBL/GenBank/DDBJ databases">
        <title>De novo genome project of the cellulose decomposer Thermobifida halotolerans type strain.</title>
        <authorList>
            <person name="Nagy I."/>
            <person name="Horvath B."/>
            <person name="Kukolya J."/>
            <person name="Nagy I."/>
            <person name="Orsini M."/>
        </authorList>
    </citation>
    <scope>NUCLEOTIDE SEQUENCE</scope>
    <source>
        <strain evidence="1">DSM 44931</strain>
    </source>
</reference>
<name>A0AA97M419_9ACTN</name>
<organism evidence="1 2">
    <name type="scientific">Thermobifida halotolerans</name>
    <dbReference type="NCBI Taxonomy" id="483545"/>
    <lineage>
        <taxon>Bacteria</taxon>
        <taxon>Bacillati</taxon>
        <taxon>Actinomycetota</taxon>
        <taxon>Actinomycetes</taxon>
        <taxon>Streptosporangiales</taxon>
        <taxon>Nocardiopsidaceae</taxon>
        <taxon>Thermobifida</taxon>
    </lineage>
</organism>
<dbReference type="KEGG" id="thao:NI17_000835"/>
<dbReference type="AlphaFoldDB" id="A0AA97M419"/>
<evidence type="ECO:0000313" key="1">
    <source>
        <dbReference type="EMBL" id="UOE19844.1"/>
    </source>
</evidence>
<accession>A0AA97M419</accession>
<protein>
    <submittedName>
        <fullName evidence="1">Uncharacterized protein</fullName>
    </submittedName>
</protein>
<dbReference type="Proteomes" id="UP000265719">
    <property type="component" value="Chromosome"/>
</dbReference>
<proteinExistence type="predicted"/>
<sequence>MDYPTPAIRRMCLAVDAEAYSDRNRRSQDEVQQWLTRIMDLVCDNADLDRSCWEVQPQGDGELALLQPGIEEARVIAYFTHELAMALYHHNAALRDEARLRLRVAFDQGNVSLGANGYTGAAVVSVCRLRDSAAARQALRDNPEVDFVLVVSDSIYTDVVEQGDYDLYSREFTPVEVTDTEKRFRTRAWVHVPTTHPRIQAAVSYRASSPDQMRWWPPRVTNTGPQAHVHYNYGTVTVNGTGGSVTEGGHP</sequence>